<keyword evidence="1" id="KW-0611">Plant defense</keyword>
<feature type="domain" description="Disease resistance protein At4g27190-like leucine-rich repeats" evidence="2">
    <location>
        <begin position="104"/>
        <end position="221"/>
    </location>
</feature>
<evidence type="ECO:0000256" key="1">
    <source>
        <dbReference type="ARBA" id="ARBA00022821"/>
    </source>
</evidence>
<evidence type="ECO:0000313" key="4">
    <source>
        <dbReference type="Proteomes" id="UP000323597"/>
    </source>
</evidence>
<reference evidence="3 4" key="1">
    <citation type="submission" date="2019-07" db="EMBL/GenBank/DDBJ databases">
        <title>WGS assembly of Gossypium mustelinum.</title>
        <authorList>
            <person name="Chen Z.J."/>
            <person name="Sreedasyam A."/>
            <person name="Ando A."/>
            <person name="Song Q."/>
            <person name="De L."/>
            <person name="Hulse-Kemp A."/>
            <person name="Ding M."/>
            <person name="Ye W."/>
            <person name="Kirkbride R."/>
            <person name="Jenkins J."/>
            <person name="Plott C."/>
            <person name="Lovell J."/>
            <person name="Lin Y.-M."/>
            <person name="Vaughn R."/>
            <person name="Liu B."/>
            <person name="Li W."/>
            <person name="Simpson S."/>
            <person name="Scheffler B."/>
            <person name="Saski C."/>
            <person name="Grover C."/>
            <person name="Hu G."/>
            <person name="Conover J."/>
            <person name="Carlson J."/>
            <person name="Shu S."/>
            <person name="Boston L."/>
            <person name="Williams M."/>
            <person name="Peterson D."/>
            <person name="Mcgee K."/>
            <person name="Jones D."/>
            <person name="Wendel J."/>
            <person name="Stelly D."/>
            <person name="Grimwood J."/>
            <person name="Schmutz J."/>
        </authorList>
    </citation>
    <scope>NUCLEOTIDE SEQUENCE [LARGE SCALE GENOMIC DNA]</scope>
    <source>
        <strain evidence="3">1408120.09</strain>
    </source>
</reference>
<dbReference type="SUPFAM" id="SSF52058">
    <property type="entry name" value="L domain-like"/>
    <property type="match status" value="1"/>
</dbReference>
<dbReference type="InterPro" id="IPR057135">
    <property type="entry name" value="At4g27190-like_LRR"/>
</dbReference>
<protein>
    <recommendedName>
        <fullName evidence="2">Disease resistance protein At4g27190-like leucine-rich repeats domain-containing protein</fullName>
    </recommendedName>
</protein>
<dbReference type="PANTHER" id="PTHR36766:SF40">
    <property type="entry name" value="DISEASE RESISTANCE PROTEIN RGA3"/>
    <property type="match status" value="1"/>
</dbReference>
<proteinExistence type="predicted"/>
<dbReference type="Proteomes" id="UP000323597">
    <property type="component" value="Chromosome A10"/>
</dbReference>
<evidence type="ECO:0000259" key="2">
    <source>
        <dbReference type="Pfam" id="PF23247"/>
    </source>
</evidence>
<dbReference type="GO" id="GO:0006952">
    <property type="term" value="P:defense response"/>
    <property type="evidence" value="ECO:0007669"/>
    <property type="project" value="UniProtKB-KW"/>
</dbReference>
<keyword evidence="4" id="KW-1185">Reference proteome</keyword>
<accession>A0A5D2XGV4</accession>
<dbReference type="Pfam" id="PF23247">
    <property type="entry name" value="LRR_RPS2"/>
    <property type="match status" value="1"/>
</dbReference>
<dbReference type="Gene3D" id="3.80.10.10">
    <property type="entry name" value="Ribonuclease Inhibitor"/>
    <property type="match status" value="3"/>
</dbReference>
<gene>
    <name evidence="3" type="ORF">E1A91_A10G017300v1</name>
</gene>
<sequence length="357" mass="40591">MQEELVSGKSTTIFFPSLEELQRDDCPNLKGWWKGDVGEASNPHLPCFPCLLRLTINYCPNLTTMPLFPSVTELELKNTSSKPFQETMKLKMTKIEPPSSILHPLSKLESLEIDEVKDLDSLSSLHQLYSLKVIWLSRLEALENVSETEMQEELVSGKSTTIFLPSLETLYIIDCPNLKGWWKGDVGEASNPHFPCFPCLSHLAIEHCPNLTTMPLFPSVKTLKLKNTSSKPFQETMKLKMTKIEAPSSSTLHPLSKLDSLEIDKVKDLYSLQEEFLQNLTFLQMLVIRECINLTSMSEGMHRLTSLIYLKIIDCPQLSKRCQRDTGLDWPNIAHIKRIMIEEGGIVQTRKGFYGTN</sequence>
<evidence type="ECO:0000313" key="3">
    <source>
        <dbReference type="EMBL" id="TYJ12952.1"/>
    </source>
</evidence>
<dbReference type="PANTHER" id="PTHR36766">
    <property type="entry name" value="PLANT BROAD-SPECTRUM MILDEW RESISTANCE PROTEIN RPW8"/>
    <property type="match status" value="1"/>
</dbReference>
<dbReference type="EMBL" id="CM017645">
    <property type="protein sequence ID" value="TYJ12952.1"/>
    <property type="molecule type" value="Genomic_DNA"/>
</dbReference>
<organism evidence="3 4">
    <name type="scientific">Gossypium mustelinum</name>
    <name type="common">Cotton</name>
    <name type="synonym">Gossypium caicoense</name>
    <dbReference type="NCBI Taxonomy" id="34275"/>
    <lineage>
        <taxon>Eukaryota</taxon>
        <taxon>Viridiplantae</taxon>
        <taxon>Streptophyta</taxon>
        <taxon>Embryophyta</taxon>
        <taxon>Tracheophyta</taxon>
        <taxon>Spermatophyta</taxon>
        <taxon>Magnoliopsida</taxon>
        <taxon>eudicotyledons</taxon>
        <taxon>Gunneridae</taxon>
        <taxon>Pentapetalae</taxon>
        <taxon>rosids</taxon>
        <taxon>malvids</taxon>
        <taxon>Malvales</taxon>
        <taxon>Malvaceae</taxon>
        <taxon>Malvoideae</taxon>
        <taxon>Gossypium</taxon>
    </lineage>
</organism>
<name>A0A5D2XGV4_GOSMU</name>
<dbReference type="InterPro" id="IPR032675">
    <property type="entry name" value="LRR_dom_sf"/>
</dbReference>
<dbReference type="AlphaFoldDB" id="A0A5D2XGV4"/>